<proteinExistence type="predicted"/>
<dbReference type="Proteomes" id="UP000038010">
    <property type="component" value="Unassembled WGS sequence"/>
</dbReference>
<dbReference type="InterPro" id="IPR038883">
    <property type="entry name" value="AN11006-like"/>
</dbReference>
<accession>A0A0N0NIW1</accession>
<gene>
    <name evidence="1" type="ORF">AB675_10493</name>
</gene>
<protein>
    <recommendedName>
        <fullName evidence="3">F-box domain-containing protein</fullName>
    </recommendedName>
</protein>
<dbReference type="RefSeq" id="XP_017995872.1">
    <property type="nucleotide sequence ID" value="XM_018139270.1"/>
</dbReference>
<dbReference type="PANTHER" id="PTHR42085">
    <property type="entry name" value="F-BOX DOMAIN-CONTAINING PROTEIN"/>
    <property type="match status" value="1"/>
</dbReference>
<evidence type="ECO:0000313" key="2">
    <source>
        <dbReference type="Proteomes" id="UP000038010"/>
    </source>
</evidence>
<evidence type="ECO:0008006" key="3">
    <source>
        <dbReference type="Google" id="ProtNLM"/>
    </source>
</evidence>
<dbReference type="EMBL" id="LFJN01000035">
    <property type="protein sequence ID" value="KPI35909.1"/>
    <property type="molecule type" value="Genomic_DNA"/>
</dbReference>
<evidence type="ECO:0000313" key="1">
    <source>
        <dbReference type="EMBL" id="KPI35909.1"/>
    </source>
</evidence>
<organism evidence="1 2">
    <name type="scientific">Cyphellophora attinorum</name>
    <dbReference type="NCBI Taxonomy" id="1664694"/>
    <lineage>
        <taxon>Eukaryota</taxon>
        <taxon>Fungi</taxon>
        <taxon>Dikarya</taxon>
        <taxon>Ascomycota</taxon>
        <taxon>Pezizomycotina</taxon>
        <taxon>Eurotiomycetes</taxon>
        <taxon>Chaetothyriomycetidae</taxon>
        <taxon>Chaetothyriales</taxon>
        <taxon>Cyphellophoraceae</taxon>
        <taxon>Cyphellophora</taxon>
    </lineage>
</organism>
<sequence>MAALKREREEAVAFSSRVAKRGKPSEEPLRLLSLPSEIRALILRELLTSDEPLFYDRDRSKPRPQLWPKVLQTCKQVYEEGRQLLYSNALGIHIGNPNPVGIRVMKYPIGPREYGRWVVKEARTHVLAHSYDLDSSRSQLGINVVEGFSKISIRIRLDDSNDMETLRLALENIVREAPEGPNWAHISLVLDGDDRIVDETTWRNFTWDDQNFVPRSRIPAGRDEYESELDIIADEPNNGNKQPRHLSSYILQPLLRWRERELGDCVGIAGDIAEKLRSQMRMPMSGRIQHLDIMLDELRDYCFGILGRPDPKEDYTAWDDDTLGAVTYGGRAWSIEDCGVDAVPLLRLKTLRVSSANDGLFWI</sequence>
<comment type="caution">
    <text evidence="1">The sequence shown here is derived from an EMBL/GenBank/DDBJ whole genome shotgun (WGS) entry which is preliminary data.</text>
</comment>
<keyword evidence="2" id="KW-1185">Reference proteome</keyword>
<dbReference type="OrthoDB" id="2951834at2759"/>
<dbReference type="VEuPathDB" id="FungiDB:AB675_10493"/>
<name>A0A0N0NIW1_9EURO</name>
<reference evidence="1 2" key="1">
    <citation type="submission" date="2015-06" db="EMBL/GenBank/DDBJ databases">
        <title>Draft genome of the ant-associated black yeast Phialophora attae CBS 131958.</title>
        <authorList>
            <person name="Moreno L.F."/>
            <person name="Stielow B.J."/>
            <person name="de Hoog S."/>
            <person name="Vicente V.A."/>
            <person name="Weiss V.A."/>
            <person name="de Vries M."/>
            <person name="Cruz L.M."/>
            <person name="Souza E.M."/>
        </authorList>
    </citation>
    <scope>NUCLEOTIDE SEQUENCE [LARGE SCALE GENOMIC DNA]</scope>
    <source>
        <strain evidence="1 2">CBS 131958</strain>
    </source>
</reference>
<dbReference type="AlphaFoldDB" id="A0A0N0NIW1"/>
<dbReference type="GeneID" id="28731150"/>
<dbReference type="PANTHER" id="PTHR42085:SF4">
    <property type="entry name" value="F-BOX DOMAIN-CONTAINING PROTEIN"/>
    <property type="match status" value="1"/>
</dbReference>